<feature type="domain" description="Pyruvate/ketoisovalerate oxidoreductase catalytic" evidence="2">
    <location>
        <begin position="18"/>
        <end position="178"/>
    </location>
</feature>
<evidence type="ECO:0000313" key="4">
    <source>
        <dbReference type="Proteomes" id="UP000001052"/>
    </source>
</evidence>
<reference evidence="3 4" key="2">
    <citation type="journal article" date="2010" name="Stand. Genomic Sci.">
        <title>Complete genome sequence of Desulfohalobium retbaense type strain (HR(100)).</title>
        <authorList>
            <person name="Spring S."/>
            <person name="Nolan M."/>
            <person name="Lapidus A."/>
            <person name="Glavina Del Rio T."/>
            <person name="Copeland A."/>
            <person name="Tice H."/>
            <person name="Cheng J.F."/>
            <person name="Lucas S."/>
            <person name="Land M."/>
            <person name="Chen F."/>
            <person name="Bruce D."/>
            <person name="Goodwin L."/>
            <person name="Pitluck S."/>
            <person name="Ivanova N."/>
            <person name="Mavromatis K."/>
            <person name="Mikhailova N."/>
            <person name="Pati A."/>
            <person name="Chen A."/>
            <person name="Palaniappan K."/>
            <person name="Hauser L."/>
            <person name="Chang Y.J."/>
            <person name="Jeffries C.D."/>
            <person name="Munk C."/>
            <person name="Kiss H."/>
            <person name="Chain P."/>
            <person name="Han C."/>
            <person name="Brettin T."/>
            <person name="Detter J.C."/>
            <person name="Schuler E."/>
            <person name="Goker M."/>
            <person name="Rohde M."/>
            <person name="Bristow J."/>
            <person name="Eisen J.A."/>
            <person name="Markowitz V."/>
            <person name="Hugenholtz P."/>
            <person name="Kyrpides N.C."/>
            <person name="Klenk H.P."/>
        </authorList>
    </citation>
    <scope>NUCLEOTIDE SEQUENCE [LARGE SCALE GENOMIC DNA]</scope>
    <source>
        <strain evidence="3 4">DSM 5692</strain>
    </source>
</reference>
<reference evidence="4" key="1">
    <citation type="submission" date="2009-09" db="EMBL/GenBank/DDBJ databases">
        <title>The complete chromosome of Desulfohalobium retbaense DSM 5692.</title>
        <authorList>
            <consortium name="US DOE Joint Genome Institute (JGI-PGF)"/>
            <person name="Lucas S."/>
            <person name="Copeland A."/>
            <person name="Lapidus A."/>
            <person name="Glavina del Rio T."/>
            <person name="Dalin E."/>
            <person name="Tice H."/>
            <person name="Bruce D."/>
            <person name="Goodwin L."/>
            <person name="Pitluck S."/>
            <person name="Kyrpides N."/>
            <person name="Mavromatis K."/>
            <person name="Ivanova N."/>
            <person name="Mikhailova N."/>
            <person name="Munk A.C."/>
            <person name="Brettin T."/>
            <person name="Detter J.C."/>
            <person name="Han C."/>
            <person name="Tapia R."/>
            <person name="Larimer F."/>
            <person name="Land M."/>
            <person name="Hauser L."/>
            <person name="Markowitz V."/>
            <person name="Cheng J.-F."/>
            <person name="Hugenholtz P."/>
            <person name="Woyke T."/>
            <person name="Wu D."/>
            <person name="Spring S."/>
            <person name="Klenk H.-P."/>
            <person name="Eisen J.A."/>
        </authorList>
    </citation>
    <scope>NUCLEOTIDE SEQUENCE [LARGE SCALE GENOMIC DNA]</scope>
    <source>
        <strain evidence="4">DSM 5692</strain>
    </source>
</reference>
<dbReference type="InterPro" id="IPR002869">
    <property type="entry name" value="Pyrv_flavodox_OxRed_cen"/>
</dbReference>
<keyword evidence="4" id="KW-1185">Reference proteome</keyword>
<dbReference type="Proteomes" id="UP000001052">
    <property type="component" value="Chromosome"/>
</dbReference>
<proteinExistence type="predicted"/>
<evidence type="ECO:0000313" key="3">
    <source>
        <dbReference type="EMBL" id="ACV68687.1"/>
    </source>
</evidence>
<dbReference type="Gene3D" id="3.40.920.10">
    <property type="entry name" value="Pyruvate-ferredoxin oxidoreductase, PFOR, domain III"/>
    <property type="match status" value="1"/>
</dbReference>
<evidence type="ECO:0000256" key="1">
    <source>
        <dbReference type="ARBA" id="ARBA00023002"/>
    </source>
</evidence>
<dbReference type="Pfam" id="PF01558">
    <property type="entry name" value="POR"/>
    <property type="match status" value="1"/>
</dbReference>
<gene>
    <name evidence="3" type="ordered locus">Dret_1400</name>
</gene>
<dbReference type="PANTHER" id="PTHR42730:SF1">
    <property type="entry name" value="2-OXOGLUTARATE SYNTHASE SUBUNIT KORC"/>
    <property type="match status" value="1"/>
</dbReference>
<name>C8X2P0_DESRD</name>
<accession>C8X2P0</accession>
<dbReference type="KEGG" id="drt:Dret_1400"/>
<dbReference type="OrthoDB" id="9789125at2"/>
<dbReference type="EMBL" id="CP001734">
    <property type="protein sequence ID" value="ACV68687.1"/>
    <property type="molecule type" value="Genomic_DNA"/>
</dbReference>
<dbReference type="HOGENOM" id="CLU_087284_0_0_7"/>
<dbReference type="STRING" id="485915.Dret_1400"/>
<dbReference type="GO" id="GO:0016903">
    <property type="term" value="F:oxidoreductase activity, acting on the aldehyde or oxo group of donors"/>
    <property type="evidence" value="ECO:0007669"/>
    <property type="project" value="InterPro"/>
</dbReference>
<sequence>MKSPMQLNRFEIRLSGTGGQGVLTLGRILGHGLAIEHGYYVTQTQSYGPEARGGASRADLVVNSQPINYPKPEQLDFLVALSQEACNRYFQRLKPTGRLFVDTTLVTQTPSNQFWGLPCTEIAREKIGLVQATNIVALGALTHVLPFARPAAMKRSLEANLPAKILELNLKAFTAGYNQARKDIPDGPTQWTFS</sequence>
<dbReference type="AlphaFoldDB" id="C8X2P0"/>
<dbReference type="InterPro" id="IPR019752">
    <property type="entry name" value="Pyrv/ketoisovalerate_OxRed_cat"/>
</dbReference>
<keyword evidence="3" id="KW-0670">Pyruvate</keyword>
<dbReference type="InterPro" id="IPR052554">
    <property type="entry name" value="2-oxoglutarate_synth_KorC"/>
</dbReference>
<evidence type="ECO:0000259" key="2">
    <source>
        <dbReference type="Pfam" id="PF01558"/>
    </source>
</evidence>
<protein>
    <submittedName>
        <fullName evidence="3">Pyruvate/ketoisovalerate oxidoreductase</fullName>
    </submittedName>
</protein>
<dbReference type="eggNOG" id="COG1014">
    <property type="taxonomic scope" value="Bacteria"/>
</dbReference>
<organism evidence="3 4">
    <name type="scientific">Desulfohalobium retbaense (strain ATCC 49708 / DSM 5692 / JCM 16813 / HR100)</name>
    <dbReference type="NCBI Taxonomy" id="485915"/>
    <lineage>
        <taxon>Bacteria</taxon>
        <taxon>Pseudomonadati</taxon>
        <taxon>Thermodesulfobacteriota</taxon>
        <taxon>Desulfovibrionia</taxon>
        <taxon>Desulfovibrionales</taxon>
        <taxon>Desulfohalobiaceae</taxon>
        <taxon>Desulfohalobium</taxon>
    </lineage>
</organism>
<dbReference type="PANTHER" id="PTHR42730">
    <property type="entry name" value="2-OXOGLUTARATE SYNTHASE SUBUNIT KORC"/>
    <property type="match status" value="1"/>
</dbReference>
<dbReference type="RefSeq" id="WP_015751834.1">
    <property type="nucleotide sequence ID" value="NC_013223.1"/>
</dbReference>
<dbReference type="SUPFAM" id="SSF53323">
    <property type="entry name" value="Pyruvate-ferredoxin oxidoreductase, PFOR, domain III"/>
    <property type="match status" value="1"/>
</dbReference>
<keyword evidence="1" id="KW-0560">Oxidoreductase</keyword>